<dbReference type="EMBL" id="MLIQ01000042">
    <property type="protein sequence ID" value="OHU47367.1"/>
    <property type="molecule type" value="Genomic_DNA"/>
</dbReference>
<name>A0A1S1LI39_MYCCH</name>
<dbReference type="AlphaFoldDB" id="A0A1S1LI39"/>
<dbReference type="RefSeq" id="WP_131823299.1">
    <property type="nucleotide sequence ID" value="NZ_MLIQ01000042.1"/>
</dbReference>
<gene>
    <name evidence="1" type="ORF">BKG82_27350</name>
</gene>
<dbReference type="Proteomes" id="UP000180043">
    <property type="component" value="Unassembled WGS sequence"/>
</dbReference>
<reference evidence="1 2" key="1">
    <citation type="submission" date="2016-10" db="EMBL/GenBank/DDBJ databases">
        <title>Evaluation of Human, Veterinary and Environmental Mycobacterium chelonae Isolates by Core Genome Phylogenomic Analysis, Targeted Gene Comparison, and Anti-microbial Susceptibility Patterns: A Tale of Mistaken Identities.</title>
        <authorList>
            <person name="Fogelson S.B."/>
            <person name="Camus A.C."/>
            <person name="Lorenz W."/>
            <person name="Vasireddy R."/>
            <person name="Vasireddy S."/>
            <person name="Smith T."/>
            <person name="Brown-Elliott B.A."/>
            <person name="Wallace R.J.Jr."/>
            <person name="Hasan N.A."/>
            <person name="Reischl U."/>
            <person name="Sanchez S."/>
        </authorList>
    </citation>
    <scope>NUCLEOTIDE SEQUENCE [LARGE SCALE GENOMIC DNA]</scope>
    <source>
        <strain evidence="1 2">15515</strain>
    </source>
</reference>
<accession>A0A1S1LI39</accession>
<proteinExistence type="predicted"/>
<evidence type="ECO:0000313" key="2">
    <source>
        <dbReference type="Proteomes" id="UP000180043"/>
    </source>
</evidence>
<comment type="caution">
    <text evidence="1">The sequence shown here is derived from an EMBL/GenBank/DDBJ whole genome shotgun (WGS) entry which is preliminary data.</text>
</comment>
<organism evidence="1 2">
    <name type="scientific">Mycobacteroides chelonae</name>
    <name type="common">Mycobacterium chelonae</name>
    <dbReference type="NCBI Taxonomy" id="1774"/>
    <lineage>
        <taxon>Bacteria</taxon>
        <taxon>Bacillati</taxon>
        <taxon>Actinomycetota</taxon>
        <taxon>Actinomycetes</taxon>
        <taxon>Mycobacteriales</taxon>
        <taxon>Mycobacteriaceae</taxon>
        <taxon>Mycobacteroides</taxon>
    </lineage>
</organism>
<sequence>MGQGQRPAPAAVVLDTCYYDKGHLNIGKVAGLASDLAKRNVKLWLPQQVVYEWAAHAWENFTDLHQASVRAAKAGLLAGALHAPAVEDIAAQLQKACQDIENVEVVPMDGGAAVAAIRDQILGTGPGALKQGVRTGASDSSWVRDALAHAKHDPERIVFLTKNSRDIEATFIAIGHGASAARIWTGGHSDMIKRLLAPAKPELKPAITASTALTLIASTLQRDVDAAAAADDRSGPPPAWIDVTDVEVGPTPNDGDDVYDLIDPRAEMGPWARFVDVPSVEVESVGTDTVLNYYVRLLTNVEVTGRQFDNDANTFFNAVTLYDRLLHVPFTAVLKDGQLANIHQLDTATSRPGQVRFSDGYDAYRWLYYEELSTWQDITIDLLPENTDGDMPTEFELRGPHGRTETASLSAPEGLAGDWTLRFHQTDMEIAAIYDSTVKVWLGRGESYDIRPPVSLSSQPPQGCGRYPEEPYTALAAVWAHLIAQPEEPQPAQTKTRA</sequence>
<evidence type="ECO:0000313" key="1">
    <source>
        <dbReference type="EMBL" id="OHU47367.1"/>
    </source>
</evidence>
<protein>
    <submittedName>
        <fullName evidence="1">Uncharacterized protein</fullName>
    </submittedName>
</protein>